<evidence type="ECO:0000256" key="1">
    <source>
        <dbReference type="ARBA" id="ARBA00022723"/>
    </source>
</evidence>
<dbReference type="GO" id="GO:0005634">
    <property type="term" value="C:nucleus"/>
    <property type="evidence" value="ECO:0007669"/>
    <property type="project" value="InterPro"/>
</dbReference>
<proteinExistence type="predicted"/>
<keyword evidence="3" id="KW-0862">Zinc</keyword>
<feature type="region of interest" description="Disordered" evidence="4">
    <location>
        <begin position="75"/>
        <end position="98"/>
    </location>
</feature>
<evidence type="ECO:0000256" key="2">
    <source>
        <dbReference type="ARBA" id="ARBA00022771"/>
    </source>
</evidence>
<dbReference type="InterPro" id="IPR004333">
    <property type="entry name" value="SBP_dom"/>
</dbReference>
<dbReference type="SUPFAM" id="SSF103612">
    <property type="entry name" value="SBT domain"/>
    <property type="match status" value="1"/>
</dbReference>
<dbReference type="Gene3D" id="4.10.1100.10">
    <property type="entry name" value="Transcription factor, SBP-box domain"/>
    <property type="match status" value="1"/>
</dbReference>
<dbReference type="Pfam" id="PF03110">
    <property type="entry name" value="SBP"/>
    <property type="match status" value="1"/>
</dbReference>
<evidence type="ECO:0000313" key="6">
    <source>
        <dbReference type="EMBL" id="JAC82124.1"/>
    </source>
</evidence>
<dbReference type="PANTHER" id="PTHR31251">
    <property type="entry name" value="SQUAMOSA PROMOTER-BINDING-LIKE PROTEIN 4"/>
    <property type="match status" value="1"/>
</dbReference>
<keyword evidence="2" id="KW-0863">Zinc-finger</keyword>
<dbReference type="AlphaFoldDB" id="A0A061SGI3"/>
<sequence>MTICQVPGCSQSLSGQKPYYVRNKICAYHYSANLTVVNGTMCRFCQQCSKFHPVQYFDDNRKSCKAELLAHNRRRKQRRDRLKKLRSSRPQLEEDDSKRVPGSWATILSKLDVSENEDFSSRNKIELSGCDGHTVSSYKGGVTCWYGVSGHLRDSQFDVTWTLHAKELTDWHLIPMKETGVLDTECSEGSLELNVEKARNSTKGQDAASNVSTLQLYVTAPIWQSPTTTFLPHEFQTYHCSQ</sequence>
<dbReference type="GO" id="GO:0008270">
    <property type="term" value="F:zinc ion binding"/>
    <property type="evidence" value="ECO:0007669"/>
    <property type="project" value="UniProtKB-KW"/>
</dbReference>
<accession>A0A061SGI3</accession>
<keyword evidence="1" id="KW-0479">Metal-binding</keyword>
<evidence type="ECO:0000256" key="4">
    <source>
        <dbReference type="SAM" id="MobiDB-lite"/>
    </source>
</evidence>
<feature type="domain" description="SBP-type" evidence="5">
    <location>
        <begin position="1"/>
        <end position="78"/>
    </location>
</feature>
<dbReference type="PROSITE" id="PS51141">
    <property type="entry name" value="ZF_SBP"/>
    <property type="match status" value="1"/>
</dbReference>
<feature type="compositionally biased region" description="Basic residues" evidence="4">
    <location>
        <begin position="75"/>
        <end position="87"/>
    </location>
</feature>
<dbReference type="EMBL" id="GBEZ01002975">
    <property type="protein sequence ID" value="JAC82124.1"/>
    <property type="molecule type" value="Transcribed_RNA"/>
</dbReference>
<dbReference type="GO" id="GO:0003677">
    <property type="term" value="F:DNA binding"/>
    <property type="evidence" value="ECO:0007669"/>
    <property type="project" value="InterPro"/>
</dbReference>
<dbReference type="PANTHER" id="PTHR31251:SF169">
    <property type="entry name" value="SQUAMOSA PROMOTER-BINDING-LIKE PROTEIN 8"/>
    <property type="match status" value="1"/>
</dbReference>
<evidence type="ECO:0000259" key="5">
    <source>
        <dbReference type="PROSITE" id="PS51141"/>
    </source>
</evidence>
<reference evidence="6" key="1">
    <citation type="submission" date="2014-05" db="EMBL/GenBank/DDBJ databases">
        <title>The transcriptome of the halophilic microalga Tetraselmis sp. GSL018 isolated from the Great Salt Lake, Utah.</title>
        <authorList>
            <person name="Jinkerson R.E."/>
            <person name="D'Adamo S."/>
            <person name="Posewitz M.C."/>
        </authorList>
    </citation>
    <scope>NUCLEOTIDE SEQUENCE</scope>
    <source>
        <strain evidence="6">GSL018</strain>
    </source>
</reference>
<gene>
    <name evidence="6" type="ORF">TSPGSL018_6420</name>
</gene>
<organism evidence="6">
    <name type="scientific">Tetraselmis sp. GSL018</name>
    <dbReference type="NCBI Taxonomy" id="582737"/>
    <lineage>
        <taxon>Eukaryota</taxon>
        <taxon>Viridiplantae</taxon>
        <taxon>Chlorophyta</taxon>
        <taxon>core chlorophytes</taxon>
        <taxon>Chlorodendrophyceae</taxon>
        <taxon>Chlorodendrales</taxon>
        <taxon>Chlorodendraceae</taxon>
        <taxon>Tetraselmis</taxon>
    </lineage>
</organism>
<protein>
    <submittedName>
        <fullName evidence="6">Squamosa promoter binding protein</fullName>
    </submittedName>
</protein>
<name>A0A061SGI3_9CHLO</name>
<dbReference type="InterPro" id="IPR044817">
    <property type="entry name" value="SBP-like"/>
</dbReference>
<evidence type="ECO:0000256" key="3">
    <source>
        <dbReference type="ARBA" id="ARBA00022833"/>
    </source>
</evidence>
<dbReference type="InterPro" id="IPR036893">
    <property type="entry name" value="SBP_sf"/>
</dbReference>